<dbReference type="RefSeq" id="WP_109673619.1">
    <property type="nucleotide sequence ID" value="NZ_QGDT01000003.1"/>
</dbReference>
<dbReference type="AlphaFoldDB" id="A0A316AM71"/>
<evidence type="ECO:0000313" key="2">
    <source>
        <dbReference type="Proteomes" id="UP000245880"/>
    </source>
</evidence>
<proteinExistence type="predicted"/>
<dbReference type="OrthoDB" id="2084771at2"/>
<reference evidence="1 2" key="1">
    <citation type="submission" date="2018-03" db="EMBL/GenBank/DDBJ databases">
        <title>Genomic Encyclopedia of Archaeal and Bacterial Type Strains, Phase II (KMG-II): from individual species to whole genera.</title>
        <authorList>
            <person name="Goeker M."/>
        </authorList>
    </citation>
    <scope>NUCLEOTIDE SEQUENCE [LARGE SCALE GENOMIC DNA]</scope>
    <source>
        <strain evidence="1 2">DSM 100346</strain>
    </source>
</reference>
<dbReference type="Proteomes" id="UP000245880">
    <property type="component" value="Unassembled WGS sequence"/>
</dbReference>
<accession>A0A316AM71</accession>
<keyword evidence="2" id="KW-1185">Reference proteome</keyword>
<dbReference type="EMBL" id="QGDT01000003">
    <property type="protein sequence ID" value="PWJ58676.1"/>
    <property type="molecule type" value="Genomic_DNA"/>
</dbReference>
<name>A0A316AM71_9BACT</name>
<protein>
    <submittedName>
        <fullName evidence="1">Uncharacterized protein</fullName>
    </submittedName>
</protein>
<gene>
    <name evidence="1" type="ORF">CLV98_10341</name>
</gene>
<evidence type="ECO:0000313" key="1">
    <source>
        <dbReference type="EMBL" id="PWJ58676.1"/>
    </source>
</evidence>
<organism evidence="1 2">
    <name type="scientific">Dyadobacter jejuensis</name>
    <dbReference type="NCBI Taxonomy" id="1082580"/>
    <lineage>
        <taxon>Bacteria</taxon>
        <taxon>Pseudomonadati</taxon>
        <taxon>Bacteroidota</taxon>
        <taxon>Cytophagia</taxon>
        <taxon>Cytophagales</taxon>
        <taxon>Spirosomataceae</taxon>
        <taxon>Dyadobacter</taxon>
    </lineage>
</organism>
<comment type="caution">
    <text evidence="1">The sequence shown here is derived from an EMBL/GenBank/DDBJ whole genome shotgun (WGS) entry which is preliminary data.</text>
</comment>
<sequence length="62" mass="7244">MKTSEKELKEIHRLLQLYLNEIEASNLKPLSAQMYQTQSINFVRWISGDFVPGGHLRKAQEK</sequence>